<sequence length="303" mass="34605">MNTEKLYNEFKPLLFSLSYNILGSVSDAEDMVHEAFLSLEKIPEEDIRNVKSYMCKIVTHRSIDLLKSASKQRETYMGPWLPEPLLTDSNLHGDLNPLENYLLKESLSTAYILLLQHFSETERVVFLLREVFQYSYHDIAGIVNKSSTNCRQIYHRTKKAIGDLPKVDVSRKAETYAMSEKFANALMTGKMDQLLDVLKSEAVLYTDGGGKVQAALRPIHGSDKIIRYFNAIFPKVPKGFTCVLYEINGQTGILIKIGDITFTVVTFQFKGDHVSDVYIVMNPEKLTHFNNGREINIYENEQK</sequence>
<organism evidence="4 5">
    <name type="scientific">Psychrobacillus mangrovi</name>
    <dbReference type="NCBI Taxonomy" id="3117745"/>
    <lineage>
        <taxon>Bacteria</taxon>
        <taxon>Bacillati</taxon>
        <taxon>Bacillota</taxon>
        <taxon>Bacilli</taxon>
        <taxon>Bacillales</taxon>
        <taxon>Bacillaceae</taxon>
        <taxon>Psychrobacillus</taxon>
    </lineage>
</organism>
<dbReference type="InterPro" id="IPR036388">
    <property type="entry name" value="WH-like_DNA-bd_sf"/>
</dbReference>
<dbReference type="EMBL" id="JBAWSY010000006">
    <property type="protein sequence ID" value="MEI4769975.1"/>
    <property type="molecule type" value="Genomic_DNA"/>
</dbReference>
<comment type="caution">
    <text evidence="4">The sequence shown here is derived from an EMBL/GenBank/DDBJ whole genome shotgun (WGS) entry which is preliminary data.</text>
</comment>
<evidence type="ECO:0000259" key="2">
    <source>
        <dbReference type="Pfam" id="PF04542"/>
    </source>
</evidence>
<protein>
    <submittedName>
        <fullName evidence="4">RNA polymerase sigma-70 factor</fullName>
    </submittedName>
</protein>
<dbReference type="NCBIfam" id="TIGR02957">
    <property type="entry name" value="SigX4"/>
    <property type="match status" value="1"/>
</dbReference>
<evidence type="ECO:0000313" key="5">
    <source>
        <dbReference type="Proteomes" id="UP001364890"/>
    </source>
</evidence>
<dbReference type="Pfam" id="PF04542">
    <property type="entry name" value="Sigma70_r2"/>
    <property type="match status" value="1"/>
</dbReference>
<dbReference type="Proteomes" id="UP001364890">
    <property type="component" value="Unassembled WGS sequence"/>
</dbReference>
<dbReference type="SUPFAM" id="SSF54427">
    <property type="entry name" value="NTF2-like"/>
    <property type="match status" value="1"/>
</dbReference>
<dbReference type="NCBIfam" id="NF007214">
    <property type="entry name" value="PRK09636.1"/>
    <property type="match status" value="1"/>
</dbReference>
<dbReference type="Gene3D" id="1.10.1740.10">
    <property type="match status" value="1"/>
</dbReference>
<dbReference type="InterPro" id="IPR013324">
    <property type="entry name" value="RNA_pol_sigma_r3/r4-like"/>
</dbReference>
<dbReference type="InterPro" id="IPR007627">
    <property type="entry name" value="RNA_pol_sigma70_r2"/>
</dbReference>
<feature type="domain" description="RNA polymerase sigma-70 region 2" evidence="2">
    <location>
        <begin position="6"/>
        <end position="70"/>
    </location>
</feature>
<evidence type="ECO:0000259" key="3">
    <source>
        <dbReference type="Pfam" id="PF08281"/>
    </source>
</evidence>
<evidence type="ECO:0000256" key="1">
    <source>
        <dbReference type="ARBA" id="ARBA00011344"/>
    </source>
</evidence>
<dbReference type="Pfam" id="PF08281">
    <property type="entry name" value="Sigma70_r4_2"/>
    <property type="match status" value="1"/>
</dbReference>
<gene>
    <name evidence="4" type="ORF">WAX74_10005</name>
</gene>
<dbReference type="InterPro" id="IPR014284">
    <property type="entry name" value="RNA_pol_sigma-70_dom"/>
</dbReference>
<proteinExistence type="predicted"/>
<comment type="subunit">
    <text evidence="1">Interacts transiently with the RNA polymerase catalytic core formed by RpoA, RpoB, RpoC and RpoZ (2 alpha, 1 beta, 1 beta' and 1 omega subunit) to form the RNA polymerase holoenzyme that can initiate transcription.</text>
</comment>
<dbReference type="SUPFAM" id="SSF88659">
    <property type="entry name" value="Sigma3 and sigma4 domains of RNA polymerase sigma factors"/>
    <property type="match status" value="1"/>
</dbReference>
<dbReference type="Gene3D" id="1.10.10.10">
    <property type="entry name" value="Winged helix-like DNA-binding domain superfamily/Winged helix DNA-binding domain"/>
    <property type="match status" value="1"/>
</dbReference>
<name>A0ABU8F6U5_9BACI</name>
<dbReference type="InterPro" id="IPR013325">
    <property type="entry name" value="RNA_pol_sigma_r2"/>
</dbReference>
<dbReference type="InterPro" id="IPR052704">
    <property type="entry name" value="ECF_Sigma-70_Domain"/>
</dbReference>
<accession>A0ABU8F6U5</accession>
<dbReference type="NCBIfam" id="TIGR02937">
    <property type="entry name" value="sigma70-ECF"/>
    <property type="match status" value="1"/>
</dbReference>
<reference evidence="4 5" key="1">
    <citation type="submission" date="2024-01" db="EMBL/GenBank/DDBJ databases">
        <title>Seven novel Bacillus-like species.</title>
        <authorList>
            <person name="Liu G."/>
        </authorList>
    </citation>
    <scope>NUCLEOTIDE SEQUENCE [LARGE SCALE GENOMIC DNA]</scope>
    <source>
        <strain evidence="4 5">FJAT-51614</strain>
    </source>
</reference>
<feature type="domain" description="RNA polymerase sigma factor 70 region 4 type 2" evidence="3">
    <location>
        <begin position="112"/>
        <end position="161"/>
    </location>
</feature>
<dbReference type="InterPro" id="IPR014303">
    <property type="entry name" value="RNA_pol_sigma-70_ECF"/>
</dbReference>
<dbReference type="PANTHER" id="PTHR30173">
    <property type="entry name" value="SIGMA 19 FACTOR"/>
    <property type="match status" value="1"/>
</dbReference>
<evidence type="ECO:0000313" key="4">
    <source>
        <dbReference type="EMBL" id="MEI4769975.1"/>
    </source>
</evidence>
<dbReference type="InterPro" id="IPR032710">
    <property type="entry name" value="NTF2-like_dom_sf"/>
</dbReference>
<dbReference type="SUPFAM" id="SSF88946">
    <property type="entry name" value="Sigma2 domain of RNA polymerase sigma factors"/>
    <property type="match status" value="1"/>
</dbReference>
<keyword evidence="5" id="KW-1185">Reference proteome</keyword>
<dbReference type="InterPro" id="IPR013249">
    <property type="entry name" value="RNA_pol_sigma70_r4_t2"/>
</dbReference>
<dbReference type="PANTHER" id="PTHR30173:SF36">
    <property type="entry name" value="ECF RNA POLYMERASE SIGMA FACTOR SIGJ"/>
    <property type="match status" value="1"/>
</dbReference>
<dbReference type="RefSeq" id="WP_336497536.1">
    <property type="nucleotide sequence ID" value="NZ_JBAWSY010000006.1"/>
</dbReference>